<feature type="transmembrane region" description="Helical" evidence="1">
    <location>
        <begin position="39"/>
        <end position="62"/>
    </location>
</feature>
<protein>
    <submittedName>
        <fullName evidence="2">Uncharacterized protein</fullName>
    </submittedName>
</protein>
<reference evidence="2" key="1">
    <citation type="submission" date="2021-02" db="EMBL/GenBank/DDBJ databases">
        <authorList>
            <person name="Nowell W R."/>
        </authorList>
    </citation>
    <scope>NUCLEOTIDE SEQUENCE</scope>
</reference>
<keyword evidence="1" id="KW-0812">Transmembrane</keyword>
<organism evidence="2 3">
    <name type="scientific">Adineta ricciae</name>
    <name type="common">Rotifer</name>
    <dbReference type="NCBI Taxonomy" id="249248"/>
    <lineage>
        <taxon>Eukaryota</taxon>
        <taxon>Metazoa</taxon>
        <taxon>Spiralia</taxon>
        <taxon>Gnathifera</taxon>
        <taxon>Rotifera</taxon>
        <taxon>Eurotatoria</taxon>
        <taxon>Bdelloidea</taxon>
        <taxon>Adinetida</taxon>
        <taxon>Adinetidae</taxon>
        <taxon>Adineta</taxon>
    </lineage>
</organism>
<feature type="non-terminal residue" evidence="2">
    <location>
        <position position="1"/>
    </location>
</feature>
<dbReference type="Proteomes" id="UP000663828">
    <property type="component" value="Unassembled WGS sequence"/>
</dbReference>
<keyword evidence="1" id="KW-1133">Transmembrane helix</keyword>
<evidence type="ECO:0000256" key="1">
    <source>
        <dbReference type="SAM" id="Phobius"/>
    </source>
</evidence>
<comment type="caution">
    <text evidence="2">The sequence shown here is derived from an EMBL/GenBank/DDBJ whole genome shotgun (WGS) entry which is preliminary data.</text>
</comment>
<proteinExistence type="predicted"/>
<gene>
    <name evidence="2" type="ORF">XAT740_LOCUS62630</name>
</gene>
<keyword evidence="1" id="KW-0472">Membrane</keyword>
<name>A0A816HNB2_ADIRI</name>
<evidence type="ECO:0000313" key="3">
    <source>
        <dbReference type="Proteomes" id="UP000663828"/>
    </source>
</evidence>
<dbReference type="AlphaFoldDB" id="A0A816HNB2"/>
<keyword evidence="3" id="KW-1185">Reference proteome</keyword>
<dbReference type="EMBL" id="CAJNOR010017923">
    <property type="protein sequence ID" value="CAF1687944.1"/>
    <property type="molecule type" value="Genomic_DNA"/>
</dbReference>
<sequence length="73" mass="8250">NIISFQMAQEEQINMETINQFENFFVPVQHVGWSRRVKILTGVLAAIGTVVFTVTLLVPIFVTTSKYSETTSK</sequence>
<evidence type="ECO:0000313" key="2">
    <source>
        <dbReference type="EMBL" id="CAF1687944.1"/>
    </source>
</evidence>
<accession>A0A816HNB2</accession>